<dbReference type="SUPFAM" id="SSF63829">
    <property type="entry name" value="Calcium-dependent phosphotriesterase"/>
    <property type="match status" value="1"/>
</dbReference>
<gene>
    <name evidence="2" type="ORF">DMA12_01630</name>
</gene>
<dbReference type="InterPro" id="IPR011042">
    <property type="entry name" value="6-blade_b-propeller_TolB-like"/>
</dbReference>
<evidence type="ECO:0000313" key="2">
    <source>
        <dbReference type="EMBL" id="RSM50868.1"/>
    </source>
</evidence>
<sequence length="320" mass="32855">MSAKPVKHGLVAAVLATSSLFALGAAPASAATFPLCSTRIVQHFDLDKGQTPESIVLAPNGTAYVAFAKARQIAEISPSGAIRILATLPAPADGGVNTPALGFPLTVGIDRATDGTLYFLYATGTADLTGVWRLRPGGTPQRIAPLPATSLPNGLALDQSTRSLYVADSTGVVWRVPTQDGTATVWSSDEELAPAGFLGANGIKLRDGAAWVTNLDRGTIVRIPLRANGNAGSAQVSVTGLPGIDDFAFTGSGNEIIAALDTTNQVTLVKPDGTHTVVLTAADGLQGPTAIALRGRTVYVPSAAYLTAEDPNLLQAHLGR</sequence>
<protein>
    <recommendedName>
        <fullName evidence="4">SMP-30/Gluconolactonase/LRE-like region domain-containing protein</fullName>
    </recommendedName>
</protein>
<feature type="signal peptide" evidence="1">
    <location>
        <begin position="1"/>
        <end position="30"/>
    </location>
</feature>
<evidence type="ECO:0000256" key="1">
    <source>
        <dbReference type="SAM" id="SignalP"/>
    </source>
</evidence>
<keyword evidence="1" id="KW-0732">Signal</keyword>
<name>A0A428X6C6_AMYBA</name>
<dbReference type="AlphaFoldDB" id="A0A428X6C6"/>
<dbReference type="EMBL" id="QHHU01000001">
    <property type="protein sequence ID" value="RSM50868.1"/>
    <property type="molecule type" value="Genomic_DNA"/>
</dbReference>
<dbReference type="PANTHER" id="PTHR42060:SF1">
    <property type="entry name" value="NHL REPEAT-CONTAINING PROTEIN"/>
    <property type="match status" value="1"/>
</dbReference>
<evidence type="ECO:0000313" key="3">
    <source>
        <dbReference type="Proteomes" id="UP000286716"/>
    </source>
</evidence>
<accession>A0A428X6C6</accession>
<evidence type="ECO:0008006" key="4">
    <source>
        <dbReference type="Google" id="ProtNLM"/>
    </source>
</evidence>
<keyword evidence="3" id="KW-1185">Reference proteome</keyword>
<dbReference type="Gene3D" id="2.120.10.30">
    <property type="entry name" value="TolB, C-terminal domain"/>
    <property type="match status" value="1"/>
</dbReference>
<feature type="chain" id="PRO_5019435512" description="SMP-30/Gluconolactonase/LRE-like region domain-containing protein" evidence="1">
    <location>
        <begin position="31"/>
        <end position="320"/>
    </location>
</feature>
<comment type="caution">
    <text evidence="2">The sequence shown here is derived from an EMBL/GenBank/DDBJ whole genome shotgun (WGS) entry which is preliminary data.</text>
</comment>
<dbReference type="OrthoDB" id="9768084at2"/>
<reference evidence="2 3" key="1">
    <citation type="submission" date="2018-05" db="EMBL/GenBank/DDBJ databases">
        <title>Evolution of GPA BGCs.</title>
        <authorList>
            <person name="Waglechner N."/>
            <person name="Wright G.D."/>
        </authorList>
    </citation>
    <scope>NUCLEOTIDE SEQUENCE [LARGE SCALE GENOMIC DNA]</scope>
    <source>
        <strain evidence="2 3">DSM 5908</strain>
    </source>
</reference>
<dbReference type="RefSeq" id="WP_020646457.1">
    <property type="nucleotide sequence ID" value="NZ_QHHU01000001.1"/>
</dbReference>
<dbReference type="Proteomes" id="UP000286716">
    <property type="component" value="Unassembled WGS sequence"/>
</dbReference>
<proteinExistence type="predicted"/>
<dbReference type="InterPro" id="IPR052998">
    <property type="entry name" value="Hetero-Diels-Alderase-like"/>
</dbReference>
<organism evidence="2 3">
    <name type="scientific">Amycolatopsis balhimycina DSM 5908</name>
    <dbReference type="NCBI Taxonomy" id="1081091"/>
    <lineage>
        <taxon>Bacteria</taxon>
        <taxon>Bacillati</taxon>
        <taxon>Actinomycetota</taxon>
        <taxon>Actinomycetes</taxon>
        <taxon>Pseudonocardiales</taxon>
        <taxon>Pseudonocardiaceae</taxon>
        <taxon>Amycolatopsis</taxon>
    </lineage>
</organism>
<dbReference type="PANTHER" id="PTHR42060">
    <property type="entry name" value="NHL REPEAT-CONTAINING PROTEIN-RELATED"/>
    <property type="match status" value="1"/>
</dbReference>